<dbReference type="FunFam" id="3.40.50.150:FF:000010">
    <property type="entry name" value="Protein-L-isoaspartate O-methyltransferase"/>
    <property type="match status" value="1"/>
</dbReference>
<dbReference type="EMBL" id="UINC01078118">
    <property type="protein sequence ID" value="SVC18883.1"/>
    <property type="molecule type" value="Genomic_DNA"/>
</dbReference>
<dbReference type="Pfam" id="PF01135">
    <property type="entry name" value="PCMT"/>
    <property type="match status" value="1"/>
</dbReference>
<comment type="subcellular location">
    <subcellularLocation>
        <location evidence="1">Cytoplasm</location>
    </subcellularLocation>
</comment>
<sequence>MKIFKHSKYFLPLLFNITFGQQVENASAAAIKEHPTFSERQQERDRMVNIQIQARDVKNERVLSAMRRVPRHAFIPDYGQNEAYADHPVSIGLRQTISQPYIVAFMTEALQPEPTDRVLEIGTGSGYQAAVLAELVQEVYTIEIVPELGEGAKAICNELSYSNIQYRIGDGYRGWPDAAPFDAIIVTAAPGHIPQPLVDQLAVGGTMIIPVGVRYQKLIVIQKDEKGISHESVMAVRFVPMTGEAEN</sequence>
<keyword evidence="5" id="KW-0489">Methyltransferase</keyword>
<dbReference type="CDD" id="cd02440">
    <property type="entry name" value="AdoMet_MTases"/>
    <property type="match status" value="1"/>
</dbReference>
<evidence type="ECO:0000256" key="3">
    <source>
        <dbReference type="ARBA" id="ARBA00011890"/>
    </source>
</evidence>
<name>A0A382K5U1_9ZZZZ</name>
<accession>A0A382K5U1</accession>
<reference evidence="8" key="1">
    <citation type="submission" date="2018-05" db="EMBL/GenBank/DDBJ databases">
        <authorList>
            <person name="Lanie J.A."/>
            <person name="Ng W.-L."/>
            <person name="Kazmierczak K.M."/>
            <person name="Andrzejewski T.M."/>
            <person name="Davidsen T.M."/>
            <person name="Wayne K.J."/>
            <person name="Tettelin H."/>
            <person name="Glass J.I."/>
            <person name="Rusch D."/>
            <person name="Podicherti R."/>
            <person name="Tsui H.-C.T."/>
            <person name="Winkler M.E."/>
        </authorList>
    </citation>
    <scope>NUCLEOTIDE SEQUENCE</scope>
</reference>
<comment type="similarity">
    <text evidence="2">Belongs to the methyltransferase superfamily. L-isoaspartyl/D-aspartyl protein methyltransferase family.</text>
</comment>
<dbReference type="EC" id="2.1.1.77" evidence="3"/>
<keyword evidence="4" id="KW-0963">Cytoplasm</keyword>
<evidence type="ECO:0000313" key="8">
    <source>
        <dbReference type="EMBL" id="SVC18883.1"/>
    </source>
</evidence>
<dbReference type="InterPro" id="IPR029063">
    <property type="entry name" value="SAM-dependent_MTases_sf"/>
</dbReference>
<dbReference type="HAMAP" id="MF_00090">
    <property type="entry name" value="PIMT"/>
    <property type="match status" value="1"/>
</dbReference>
<dbReference type="InterPro" id="IPR000682">
    <property type="entry name" value="PCMT"/>
</dbReference>
<gene>
    <name evidence="8" type="ORF">METZ01_LOCUS271737</name>
</gene>
<dbReference type="GO" id="GO:0005737">
    <property type="term" value="C:cytoplasm"/>
    <property type="evidence" value="ECO:0007669"/>
    <property type="project" value="UniProtKB-SubCell"/>
</dbReference>
<dbReference type="PROSITE" id="PS01279">
    <property type="entry name" value="PCMT"/>
    <property type="match status" value="1"/>
</dbReference>
<dbReference type="PANTHER" id="PTHR11579">
    <property type="entry name" value="PROTEIN-L-ISOASPARTATE O-METHYLTRANSFERASE"/>
    <property type="match status" value="1"/>
</dbReference>
<evidence type="ECO:0000256" key="7">
    <source>
        <dbReference type="ARBA" id="ARBA00022691"/>
    </source>
</evidence>
<keyword evidence="6" id="KW-0808">Transferase</keyword>
<proteinExistence type="inferred from homology"/>
<dbReference type="NCBIfam" id="NF001453">
    <property type="entry name" value="PRK00312.1"/>
    <property type="match status" value="1"/>
</dbReference>
<evidence type="ECO:0000256" key="6">
    <source>
        <dbReference type="ARBA" id="ARBA00022679"/>
    </source>
</evidence>
<dbReference type="NCBIfam" id="TIGR00080">
    <property type="entry name" value="pimt"/>
    <property type="match status" value="1"/>
</dbReference>
<dbReference type="SUPFAM" id="SSF53335">
    <property type="entry name" value="S-adenosyl-L-methionine-dependent methyltransferases"/>
    <property type="match status" value="1"/>
</dbReference>
<dbReference type="AlphaFoldDB" id="A0A382K5U1"/>
<dbReference type="GO" id="GO:0032259">
    <property type="term" value="P:methylation"/>
    <property type="evidence" value="ECO:0007669"/>
    <property type="project" value="UniProtKB-KW"/>
</dbReference>
<keyword evidence="7" id="KW-0949">S-adenosyl-L-methionine</keyword>
<evidence type="ECO:0000256" key="1">
    <source>
        <dbReference type="ARBA" id="ARBA00004496"/>
    </source>
</evidence>
<evidence type="ECO:0000256" key="4">
    <source>
        <dbReference type="ARBA" id="ARBA00022490"/>
    </source>
</evidence>
<dbReference type="PANTHER" id="PTHR11579:SF0">
    <property type="entry name" value="PROTEIN-L-ISOASPARTATE(D-ASPARTATE) O-METHYLTRANSFERASE"/>
    <property type="match status" value="1"/>
</dbReference>
<evidence type="ECO:0000256" key="2">
    <source>
        <dbReference type="ARBA" id="ARBA00005369"/>
    </source>
</evidence>
<protein>
    <recommendedName>
        <fullName evidence="3">protein-L-isoaspartate(D-aspartate) O-methyltransferase</fullName>
        <ecNumber evidence="3">2.1.1.77</ecNumber>
    </recommendedName>
</protein>
<evidence type="ECO:0000256" key="5">
    <source>
        <dbReference type="ARBA" id="ARBA00022603"/>
    </source>
</evidence>
<dbReference type="GO" id="GO:0004719">
    <property type="term" value="F:protein-L-isoaspartate (D-aspartate) O-methyltransferase activity"/>
    <property type="evidence" value="ECO:0007669"/>
    <property type="project" value="UniProtKB-EC"/>
</dbReference>
<organism evidence="8">
    <name type="scientific">marine metagenome</name>
    <dbReference type="NCBI Taxonomy" id="408172"/>
    <lineage>
        <taxon>unclassified sequences</taxon>
        <taxon>metagenomes</taxon>
        <taxon>ecological metagenomes</taxon>
    </lineage>
</organism>
<dbReference type="Gene3D" id="3.40.50.150">
    <property type="entry name" value="Vaccinia Virus protein VP39"/>
    <property type="match status" value="1"/>
</dbReference>